<dbReference type="AlphaFoldDB" id="A0A9D1EIC8"/>
<evidence type="ECO:0000259" key="6">
    <source>
        <dbReference type="Pfam" id="PF12627"/>
    </source>
</evidence>
<dbReference type="GO" id="GO:0046872">
    <property type="term" value="F:metal ion binding"/>
    <property type="evidence" value="ECO:0007669"/>
    <property type="project" value="UniProtKB-KW"/>
</dbReference>
<keyword evidence="2" id="KW-0819">tRNA processing</keyword>
<dbReference type="InterPro" id="IPR032828">
    <property type="entry name" value="PolyA_RNA-bd"/>
</dbReference>
<accession>A0A9D1EIC8</accession>
<dbReference type="Pfam" id="PF12627">
    <property type="entry name" value="PolyA_pol_RNAbd"/>
    <property type="match status" value="1"/>
</dbReference>
<dbReference type="InterPro" id="IPR050264">
    <property type="entry name" value="Bact_CCA-adding_enz_type3_sf"/>
</dbReference>
<dbReference type="PANTHER" id="PTHR46173:SF1">
    <property type="entry name" value="CCA TRNA NUCLEOTIDYLTRANSFERASE 1, MITOCHONDRIAL"/>
    <property type="match status" value="1"/>
</dbReference>
<evidence type="ECO:0000256" key="4">
    <source>
        <dbReference type="ARBA" id="ARBA00022723"/>
    </source>
</evidence>
<dbReference type="GO" id="GO:0008033">
    <property type="term" value="P:tRNA processing"/>
    <property type="evidence" value="ECO:0007669"/>
    <property type="project" value="UniProtKB-KW"/>
</dbReference>
<dbReference type="GO" id="GO:0000049">
    <property type="term" value="F:tRNA binding"/>
    <property type="evidence" value="ECO:0007669"/>
    <property type="project" value="TreeGrafter"/>
</dbReference>
<organism evidence="7 8">
    <name type="scientific">Candidatus Egerieimonas intestinavium</name>
    <dbReference type="NCBI Taxonomy" id="2840777"/>
    <lineage>
        <taxon>Bacteria</taxon>
        <taxon>Bacillati</taxon>
        <taxon>Bacillota</taxon>
        <taxon>Clostridia</taxon>
        <taxon>Lachnospirales</taxon>
        <taxon>Lachnospiraceae</taxon>
        <taxon>Lachnospiraceae incertae sedis</taxon>
        <taxon>Candidatus Egerieimonas</taxon>
    </lineage>
</organism>
<evidence type="ECO:0000256" key="2">
    <source>
        <dbReference type="ARBA" id="ARBA00022694"/>
    </source>
</evidence>
<evidence type="ECO:0000256" key="5">
    <source>
        <dbReference type="ARBA" id="ARBA00022842"/>
    </source>
</evidence>
<dbReference type="SUPFAM" id="SSF81301">
    <property type="entry name" value="Nucleotidyltransferase"/>
    <property type="match status" value="1"/>
</dbReference>
<proteinExistence type="predicted"/>
<keyword evidence="3" id="KW-0548">Nucleotidyltransferase</keyword>
<evidence type="ECO:0000313" key="7">
    <source>
        <dbReference type="EMBL" id="HIR92134.1"/>
    </source>
</evidence>
<evidence type="ECO:0000256" key="3">
    <source>
        <dbReference type="ARBA" id="ARBA00022695"/>
    </source>
</evidence>
<dbReference type="EMBL" id="DVHU01000014">
    <property type="protein sequence ID" value="HIR92134.1"/>
    <property type="molecule type" value="Genomic_DNA"/>
</dbReference>
<name>A0A9D1EIC8_9FIRM</name>
<reference evidence="7" key="1">
    <citation type="submission" date="2020-10" db="EMBL/GenBank/DDBJ databases">
        <authorList>
            <person name="Gilroy R."/>
        </authorList>
    </citation>
    <scope>NUCLEOTIDE SEQUENCE</scope>
    <source>
        <strain evidence="7">ChiSxjej1B13-7041</strain>
    </source>
</reference>
<protein>
    <submittedName>
        <fullName evidence="7">CCA tRNA nucleotidyltransferase</fullName>
    </submittedName>
</protein>
<evidence type="ECO:0000313" key="8">
    <source>
        <dbReference type="Proteomes" id="UP000886841"/>
    </source>
</evidence>
<feature type="domain" description="tRNA nucleotidyltransferase/poly(A) polymerase RNA and SrmB- binding" evidence="6">
    <location>
        <begin position="148"/>
        <end position="194"/>
    </location>
</feature>
<keyword evidence="3" id="KW-0808">Transferase</keyword>
<dbReference type="SUPFAM" id="SSF81891">
    <property type="entry name" value="Poly A polymerase C-terminal region-like"/>
    <property type="match status" value="1"/>
</dbReference>
<dbReference type="Gene3D" id="1.10.3090.10">
    <property type="entry name" value="cca-adding enzyme, domain 2"/>
    <property type="match status" value="1"/>
</dbReference>
<gene>
    <name evidence="7" type="ORF">IAB98_01765</name>
</gene>
<dbReference type="PANTHER" id="PTHR46173">
    <property type="entry name" value="CCA TRNA NUCLEOTIDYLTRANSFERASE 1, MITOCHONDRIAL"/>
    <property type="match status" value="1"/>
</dbReference>
<keyword evidence="4" id="KW-0479">Metal-binding</keyword>
<sequence length="406" mass="45598">MTLYPTEITQTLQTLERAGNTGYLVGDAARLSLFGLRPSVWTLASNASPETLAALFARPLSPDGSLRWEAGGQQVHLRSYRRKEDLWAGRVFTCDAVALSLHGAVLDPFQGQQDIRARSIRTIAAPMEVFAQDPLQILRAIRRAGETGYTLEPQTLRAAKKQAKALRQAEPHRLREETEAILLSPGAGEGLTLLGQIDCLPALIGLKRARVMKRRQLRAFADLRQHLDELPAEPALRWAMFYLCFQGDHMLELARRLPHQEETLTLVEDGERLLPRVSFLRSEAALKDFLARYGLARYQRLHRLARAQELVLGASEKASQSREAWLAHILSSGEPLYVQDLPLSAEDLVQEQAADPSRAQAVLEMLAEYVHRFPEANQRETLLAVARTELSGGLRTATRKLRWKRK</sequence>
<dbReference type="Gene3D" id="3.30.460.10">
    <property type="entry name" value="Beta Polymerase, domain 2"/>
    <property type="match status" value="1"/>
</dbReference>
<evidence type="ECO:0000256" key="1">
    <source>
        <dbReference type="ARBA" id="ARBA00001946"/>
    </source>
</evidence>
<dbReference type="Proteomes" id="UP000886841">
    <property type="component" value="Unassembled WGS sequence"/>
</dbReference>
<comment type="caution">
    <text evidence="7">The sequence shown here is derived from an EMBL/GenBank/DDBJ whole genome shotgun (WGS) entry which is preliminary data.</text>
</comment>
<dbReference type="GO" id="GO:0016779">
    <property type="term" value="F:nucleotidyltransferase activity"/>
    <property type="evidence" value="ECO:0007669"/>
    <property type="project" value="UniProtKB-KW"/>
</dbReference>
<keyword evidence="5" id="KW-0460">Magnesium</keyword>
<comment type="cofactor">
    <cofactor evidence="1">
        <name>Mg(2+)</name>
        <dbReference type="ChEBI" id="CHEBI:18420"/>
    </cofactor>
</comment>
<reference evidence="7" key="2">
    <citation type="journal article" date="2021" name="PeerJ">
        <title>Extensive microbial diversity within the chicken gut microbiome revealed by metagenomics and culture.</title>
        <authorList>
            <person name="Gilroy R."/>
            <person name="Ravi A."/>
            <person name="Getino M."/>
            <person name="Pursley I."/>
            <person name="Horton D.L."/>
            <person name="Alikhan N.F."/>
            <person name="Baker D."/>
            <person name="Gharbi K."/>
            <person name="Hall N."/>
            <person name="Watson M."/>
            <person name="Adriaenssens E.M."/>
            <person name="Foster-Nyarko E."/>
            <person name="Jarju S."/>
            <person name="Secka A."/>
            <person name="Antonio M."/>
            <person name="Oren A."/>
            <person name="Chaudhuri R.R."/>
            <person name="La Ragione R."/>
            <person name="Hildebrand F."/>
            <person name="Pallen M.J."/>
        </authorList>
    </citation>
    <scope>NUCLEOTIDE SEQUENCE</scope>
    <source>
        <strain evidence="7">ChiSxjej1B13-7041</strain>
    </source>
</reference>
<dbReference type="InterPro" id="IPR043519">
    <property type="entry name" value="NT_sf"/>
</dbReference>